<dbReference type="Proteomes" id="UP000887540">
    <property type="component" value="Unplaced"/>
</dbReference>
<sequence>MALQGVSSFKTLCTWSTTRQSCIGMYDPSCATEPAFAQALGVGKQDAYEYLSIYGTNNWECGPGYADVVANYYCLENVHLYHNADRLACFNAYNASIQQNGFSCGALATYVTCFGNVYKKYCNAIGGYIGCNLAKAGALEDAAFCSSQLPTCSKNFEAHKLFGMRHKLAAMRLAEKSKNDMPKIH</sequence>
<reference evidence="2" key="1">
    <citation type="submission" date="2022-11" db="UniProtKB">
        <authorList>
            <consortium name="WormBaseParasite"/>
        </authorList>
    </citation>
    <scope>IDENTIFICATION</scope>
</reference>
<dbReference type="PANTHER" id="PTHR35014">
    <property type="entry name" value="INFECTION RESPONSE PROTEIN-RELATED"/>
    <property type="match status" value="1"/>
</dbReference>
<proteinExistence type="predicted"/>
<name>A0A914DKW6_9BILA</name>
<accession>A0A914DKW6</accession>
<evidence type="ECO:0000313" key="1">
    <source>
        <dbReference type="Proteomes" id="UP000887540"/>
    </source>
</evidence>
<evidence type="ECO:0000313" key="2">
    <source>
        <dbReference type="WBParaSite" id="ACRNAN_scaffold3058.g6720.t1"/>
    </source>
</evidence>
<dbReference type="PANTHER" id="PTHR35014:SF1">
    <property type="entry name" value="INFECTION RESPONSE PROTEIN"/>
    <property type="match status" value="1"/>
</dbReference>
<protein>
    <submittedName>
        <fullName evidence="2">Uncharacterized protein</fullName>
    </submittedName>
</protein>
<organism evidence="1 2">
    <name type="scientific">Acrobeloides nanus</name>
    <dbReference type="NCBI Taxonomy" id="290746"/>
    <lineage>
        <taxon>Eukaryota</taxon>
        <taxon>Metazoa</taxon>
        <taxon>Ecdysozoa</taxon>
        <taxon>Nematoda</taxon>
        <taxon>Chromadorea</taxon>
        <taxon>Rhabditida</taxon>
        <taxon>Tylenchina</taxon>
        <taxon>Cephalobomorpha</taxon>
        <taxon>Cephaloboidea</taxon>
        <taxon>Cephalobidae</taxon>
        <taxon>Acrobeloides</taxon>
    </lineage>
</organism>
<keyword evidence="1" id="KW-1185">Reference proteome</keyword>
<dbReference type="WBParaSite" id="ACRNAN_scaffold3058.g6720.t1">
    <property type="protein sequence ID" value="ACRNAN_scaffold3058.g6720.t1"/>
    <property type="gene ID" value="ACRNAN_scaffold3058.g6720"/>
</dbReference>
<dbReference type="AlphaFoldDB" id="A0A914DKW6"/>